<accession>A0A553MU13</accession>
<protein>
    <submittedName>
        <fullName evidence="6">Uncharacterized protein</fullName>
    </submittedName>
</protein>
<evidence type="ECO:0000256" key="5">
    <source>
        <dbReference type="PROSITE-ProRule" id="PRU00339"/>
    </source>
</evidence>
<dbReference type="InterPro" id="IPR051982">
    <property type="entry name" value="CiliaryAsmbly_MitoImport"/>
</dbReference>
<dbReference type="SUPFAM" id="SSF48452">
    <property type="entry name" value="TPR-like"/>
    <property type="match status" value="1"/>
</dbReference>
<dbReference type="PANTHER" id="PTHR45984">
    <property type="entry name" value="RNA (RNA) POLYMERASE II ASSOCIATED PROTEIN HOMOLOG"/>
    <property type="match status" value="1"/>
</dbReference>
<gene>
    <name evidence="6" type="ORF">DNTS_021034</name>
</gene>
<evidence type="ECO:0000256" key="2">
    <source>
        <dbReference type="ARBA" id="ARBA00022490"/>
    </source>
</evidence>
<feature type="repeat" description="TPR" evidence="5">
    <location>
        <begin position="180"/>
        <end position="213"/>
    </location>
</feature>
<keyword evidence="3" id="KW-0677">Repeat</keyword>
<evidence type="ECO:0000313" key="6">
    <source>
        <dbReference type="EMBL" id="TRY56676.1"/>
    </source>
</evidence>
<comment type="caution">
    <text evidence="6">The sequence shown here is derived from an EMBL/GenBank/DDBJ whole genome shotgun (WGS) entry which is preliminary data.</text>
</comment>
<evidence type="ECO:0000256" key="4">
    <source>
        <dbReference type="ARBA" id="ARBA00022803"/>
    </source>
</evidence>
<keyword evidence="4 5" id="KW-0802">TPR repeat</keyword>
<name>A0A553MU13_9TELE</name>
<dbReference type="Pfam" id="PF14559">
    <property type="entry name" value="TPR_19"/>
    <property type="match status" value="1"/>
</dbReference>
<dbReference type="STRING" id="623744.A0A553MU13"/>
<dbReference type="GO" id="GO:0031072">
    <property type="term" value="F:heat shock protein binding"/>
    <property type="evidence" value="ECO:0007669"/>
    <property type="project" value="TreeGrafter"/>
</dbReference>
<dbReference type="PANTHER" id="PTHR45984:SF3">
    <property type="entry name" value="SPERM-ASSOCIATED ANTIGEN 1"/>
    <property type="match status" value="1"/>
</dbReference>
<evidence type="ECO:0000256" key="3">
    <source>
        <dbReference type="ARBA" id="ARBA00022737"/>
    </source>
</evidence>
<dbReference type="Gene3D" id="1.25.40.10">
    <property type="entry name" value="Tetratricopeptide repeat domain"/>
    <property type="match status" value="1"/>
</dbReference>
<dbReference type="GO" id="GO:0006626">
    <property type="term" value="P:protein targeting to mitochondrion"/>
    <property type="evidence" value="ECO:0007669"/>
    <property type="project" value="TreeGrafter"/>
</dbReference>
<proteinExistence type="predicted"/>
<dbReference type="SMART" id="SM00028">
    <property type="entry name" value="TPR"/>
    <property type="match status" value="2"/>
</dbReference>
<dbReference type="GO" id="GO:0005829">
    <property type="term" value="C:cytosol"/>
    <property type="evidence" value="ECO:0007669"/>
    <property type="project" value="TreeGrafter"/>
</dbReference>
<feature type="repeat" description="TPR" evidence="5">
    <location>
        <begin position="146"/>
        <end position="179"/>
    </location>
</feature>
<dbReference type="PROSITE" id="PS50005">
    <property type="entry name" value="TPR"/>
    <property type="match status" value="2"/>
</dbReference>
<dbReference type="Proteomes" id="UP000316079">
    <property type="component" value="Unassembled WGS sequence"/>
</dbReference>
<dbReference type="OrthoDB" id="2942533at2759"/>
<sequence>MSSTCLSVPIEHLDYKFIQTCSDVKHLEQILRVLRSGQVGVYSHLIDFCEKHLEKLHPRSRELRKENPPNRGDDSINEDLQLWERSVRMKEAMLQQSLEFSDENNLPPMRKPHTLRINSSIEKIEKSCVPRSYRDWDRSLSLASSATVFNNRAQTQIKLKHWREALSDCESVLRLEPENIKALLRRSTVLSHLGQMLEAQETLRRVLEIEPHNTTAQELLKKTKCETGRRILIEEVEEVQEVAEEVLREPLELSGMEPLEILTKSLLSQTHLKEEKRRRSVRILEVEDEDDDDDDSPVVTR</sequence>
<keyword evidence="2" id="KW-0963">Cytoplasm</keyword>
<dbReference type="EMBL" id="SRMA01027269">
    <property type="protein sequence ID" value="TRY56676.1"/>
    <property type="molecule type" value="Genomic_DNA"/>
</dbReference>
<dbReference type="AlphaFoldDB" id="A0A553MU13"/>
<dbReference type="InterPro" id="IPR019734">
    <property type="entry name" value="TPR_rpt"/>
</dbReference>
<dbReference type="InterPro" id="IPR011990">
    <property type="entry name" value="TPR-like_helical_dom_sf"/>
</dbReference>
<keyword evidence="7" id="KW-1185">Reference proteome</keyword>
<dbReference type="GO" id="GO:0005739">
    <property type="term" value="C:mitochondrion"/>
    <property type="evidence" value="ECO:0007669"/>
    <property type="project" value="TreeGrafter"/>
</dbReference>
<organism evidence="6 7">
    <name type="scientific">Danionella cerebrum</name>
    <dbReference type="NCBI Taxonomy" id="2873325"/>
    <lineage>
        <taxon>Eukaryota</taxon>
        <taxon>Metazoa</taxon>
        <taxon>Chordata</taxon>
        <taxon>Craniata</taxon>
        <taxon>Vertebrata</taxon>
        <taxon>Euteleostomi</taxon>
        <taxon>Actinopterygii</taxon>
        <taxon>Neopterygii</taxon>
        <taxon>Teleostei</taxon>
        <taxon>Ostariophysi</taxon>
        <taxon>Cypriniformes</taxon>
        <taxon>Danionidae</taxon>
        <taxon>Danioninae</taxon>
        <taxon>Danionella</taxon>
    </lineage>
</organism>
<comment type="subcellular location">
    <subcellularLocation>
        <location evidence="1">Cytoplasm</location>
    </subcellularLocation>
</comment>
<reference evidence="6 7" key="1">
    <citation type="journal article" date="2019" name="Sci. Data">
        <title>Hybrid genome assembly and annotation of Danionella translucida.</title>
        <authorList>
            <person name="Kadobianskyi M."/>
            <person name="Schulze L."/>
            <person name="Schuelke M."/>
            <person name="Judkewitz B."/>
        </authorList>
    </citation>
    <scope>NUCLEOTIDE SEQUENCE [LARGE SCALE GENOMIC DNA]</scope>
    <source>
        <strain evidence="6 7">Bolton</strain>
    </source>
</reference>
<evidence type="ECO:0000313" key="7">
    <source>
        <dbReference type="Proteomes" id="UP000316079"/>
    </source>
</evidence>
<evidence type="ECO:0000256" key="1">
    <source>
        <dbReference type="ARBA" id="ARBA00004496"/>
    </source>
</evidence>